<protein>
    <submittedName>
        <fullName evidence="1">Uncharacterized protein</fullName>
    </submittedName>
</protein>
<reference evidence="2" key="1">
    <citation type="journal article" date="2023" name="Nat. Plants">
        <title>Single-cell RNA sequencing provides a high-resolution roadmap for understanding the multicellular compartmentation of specialized metabolism.</title>
        <authorList>
            <person name="Sun S."/>
            <person name="Shen X."/>
            <person name="Li Y."/>
            <person name="Li Y."/>
            <person name="Wang S."/>
            <person name="Li R."/>
            <person name="Zhang H."/>
            <person name="Shen G."/>
            <person name="Guo B."/>
            <person name="Wei J."/>
            <person name="Xu J."/>
            <person name="St-Pierre B."/>
            <person name="Chen S."/>
            <person name="Sun C."/>
        </authorList>
    </citation>
    <scope>NUCLEOTIDE SEQUENCE [LARGE SCALE GENOMIC DNA]</scope>
</reference>
<keyword evidence="2" id="KW-1185">Reference proteome</keyword>
<name>A0ACC0B3M4_CATRO</name>
<organism evidence="1 2">
    <name type="scientific">Catharanthus roseus</name>
    <name type="common">Madagascar periwinkle</name>
    <name type="synonym">Vinca rosea</name>
    <dbReference type="NCBI Taxonomy" id="4058"/>
    <lineage>
        <taxon>Eukaryota</taxon>
        <taxon>Viridiplantae</taxon>
        <taxon>Streptophyta</taxon>
        <taxon>Embryophyta</taxon>
        <taxon>Tracheophyta</taxon>
        <taxon>Spermatophyta</taxon>
        <taxon>Magnoliopsida</taxon>
        <taxon>eudicotyledons</taxon>
        <taxon>Gunneridae</taxon>
        <taxon>Pentapetalae</taxon>
        <taxon>asterids</taxon>
        <taxon>lamiids</taxon>
        <taxon>Gentianales</taxon>
        <taxon>Apocynaceae</taxon>
        <taxon>Rauvolfioideae</taxon>
        <taxon>Vinceae</taxon>
        <taxon>Catharanthinae</taxon>
        <taxon>Catharanthus</taxon>
    </lineage>
</organism>
<accession>A0ACC0B3M4</accession>
<evidence type="ECO:0000313" key="2">
    <source>
        <dbReference type="Proteomes" id="UP001060085"/>
    </source>
</evidence>
<dbReference type="EMBL" id="CM044704">
    <property type="protein sequence ID" value="KAI5667248.1"/>
    <property type="molecule type" value="Genomic_DNA"/>
</dbReference>
<proteinExistence type="predicted"/>
<gene>
    <name evidence="1" type="ORF">M9H77_17101</name>
</gene>
<sequence>MAQLSDVAHAPFPESRPWRLDMDVGYRRILFGQSIRGIDIGHEAICMVDKLVTESTFSASIDVGFSTTCSASVRCAITVNIQEGFFITFWHISRCSGVTNSLVTTSKALTVSPSLSCYASVVGKSSDPKCFLNVSRWSSGLMWNDLQEHKNFIQVVRERTNKTSITSRKEKVPLIGLEIVKLLATLDILNPRPQEALETSLAQFDPCDSLVIFPWLLSQLLDVLACLTGSNHGSTTFSSVSSARTIIKFSMYLNGQSTTMKAGFEAGSRTSTWETRIVVRGDVLSGVSTLVARGVILFAGDEFSYLDASQRIKHGRRPSYWIATMSGMTFNNLERIFYFTENMSKNGKVDYKFMMKIKTDYEFVCAIVQFPIRITLTNAAGKHWSVGPSTFNYNITVVWNSLLEKRDQLVQAHDEEDDAGSGATDRIWQKCKKDGNDDGETSGAKDKQRKEFNQETRDYNMQQNHVCELALWTKDQVSDNRNWSDLDYDPLSNIFKGLTIADKMHFQSIFSPWGFLAKAEISSLLRASIAKLSLLLLPEDEDYDPVEEEEGSIEVDSMVGLIREIHH</sequence>
<dbReference type="Proteomes" id="UP001060085">
    <property type="component" value="Linkage Group LG04"/>
</dbReference>
<evidence type="ECO:0000313" key="1">
    <source>
        <dbReference type="EMBL" id="KAI5667248.1"/>
    </source>
</evidence>
<comment type="caution">
    <text evidence="1">The sequence shown here is derived from an EMBL/GenBank/DDBJ whole genome shotgun (WGS) entry which is preliminary data.</text>
</comment>